<feature type="region of interest" description="Disordered" evidence="2">
    <location>
        <begin position="1471"/>
        <end position="1490"/>
    </location>
</feature>
<feature type="region of interest" description="Disordered" evidence="2">
    <location>
        <begin position="1514"/>
        <end position="1555"/>
    </location>
</feature>
<feature type="compositionally biased region" description="Low complexity" evidence="2">
    <location>
        <begin position="176"/>
        <end position="194"/>
    </location>
</feature>
<keyword evidence="4" id="KW-1185">Reference proteome</keyword>
<feature type="compositionally biased region" description="Polar residues" evidence="2">
    <location>
        <begin position="1422"/>
        <end position="1449"/>
    </location>
</feature>
<dbReference type="InParanoid" id="A0A077ZT14"/>
<evidence type="ECO:0000313" key="4">
    <source>
        <dbReference type="Proteomes" id="UP000039865"/>
    </source>
</evidence>
<proteinExistence type="predicted"/>
<protein>
    <submittedName>
        <fullName evidence="3">Uncharacterized protein</fullName>
    </submittedName>
</protein>
<sequence length="1716" mass="199416">MQRPSLTADQSLDINSLPLSRLSSIREFPNYQPDDCLDFLNSSEICNLRVSYDEEKNLKEQAQIKRQSNQLQSVDNRRIVSHQKSKSNTPSMYQSLFKANTSKRVLGERSTNQQLTSQSTNYSFNNVNNSKSFNQMSQFQKNSTNQSQSTMRLETRENTPSRPLSKSPTKAETRYQNQPSPSFASSSNSGQNNQDQKLFSYRSSSNNALKENKNSVFSCTLSSSTLRQTSKFQTNSNASNSNNAGQIFQKIESSTQKVTNEINENQRKHKEALKDKKDLMKKVENLKAELQKIRKEKQKVDNDIPRYNNQCDQLNQKISHKRSKSSESIREINVLRQQVRQIEEDQDQMEIKKAQICQNIKFENIRISNISKNVTDLRNAIVLIQKEKERLAVEICKQKKTIANYEHKKSSINNNNHKMFDDFEATTSKILSDDQPWKSMDQKNSESANSLHQRRFFHRRLQSIQNGNPLEIETNDKSREFSSLNSASNHNIQGLSSEKAVGLQFRFSEMNTNNTNQDSQKFKDFTPISPPVRSSQFVRNQKFISLRRETSAGKSENEQFTSMINASSVNLHGLNGAGLGNQTNRHLRSADKNPFYQSFNGSPKNKPYLNRRDGTIQQQQLSGSLSARASLNNNYSITKLRNLNFFTAMQSDYLQRKSKTNLLKFTRLYDIERFEVLKKERQLKSLQKELEQIKLQNDKTLPAINDNGLCQQQTQSAYTNLQNSPNQNSARLLQESISASKSQFNSPKKQTSASLLDLSLINSGQSIQSKIASSHNSSLVLYSSHIDLEILIERRNKLRDKLGKLQQSIGLEGQISEQLESMKAKERDQKIADDLRMNEMMPQYNNYEKAGKSFKRLKMLNNSRRIISFNLLGQRKIQLEEKRHFYLDILTSRVNALKYEAKSIEKIQNAINKRQKRLSEIQEYLNDLKDRNEDLELQKNEFLEKIQNKNNEFKIISGAEVLQLLEESLLQVALSQDQDQMQQSMKNLQKIKEKAISDRPPEFKSQEIAVSQKKMSVFKAYEDHFQKFYQENMALPDDEFLRNRYQDIQMKIDSNCKSYEDLVENIERKRAIIEQYQGFRDVLERDAKMLEDYGMILLDFDKKETLNGLKFLAENQKKGQRIPMSQQCSSVRIGILIHFFKRLQIDMPKNKLILMEHLGGKFINGGQGQVSRKAAGIMRKSVDYSMILSQQVLDSKPFKKYDVETLVLFQDLGIFLQNIIQLNDQLRMPDFKYHVSYEEALSTLRQDKNLSYISKRFSRKYVKKQLQMQNTSSSNFGFTLDQASLQLQMASIKQPEVDYIDHQTRGINTKLLLHDKMLEDRRKEAIKRQHELEQQQLLLNKEDKRRLEMVKFQQYSREMKQFERDENIFQKNFKKNVSKVFDSFNQMNNNFEHPNAPINLEGLYLMQQNTHDIIKQAEKEIQSQATQIQSPLNHEQDQQHNNLNKQHISPQPPSKMPPITLNKVGHQLQNNQNQKQVQQQSNQKQGQKQKEILGTNASQNISLVLHNVHVVQQTNNKRTSNPTSARQSPQPQNNNTIDKESSMNNNPSNQGVVVSSKPNQARLLKSIQKRRESTNEFQTVQVERPKKKERSIIIQMLQDKFPDFKKLSSNQRDAQLFNKTMDSKKKSMNLTGTLQKANNNNIVMEDSSIDYMDNNDNEDQDTHSHNSFIANEIRRQKRTMVNLDDLQLEDMEFSNNFFKIKKVYSKLNSPKFNQFI</sequence>
<evidence type="ECO:0000256" key="2">
    <source>
        <dbReference type="SAM" id="MobiDB-lite"/>
    </source>
</evidence>
<feature type="coiled-coil region" evidence="1">
    <location>
        <begin position="911"/>
        <end position="994"/>
    </location>
</feature>
<feature type="compositionally biased region" description="Polar residues" evidence="2">
    <location>
        <begin position="86"/>
        <end position="118"/>
    </location>
</feature>
<evidence type="ECO:0000256" key="1">
    <source>
        <dbReference type="SAM" id="Coils"/>
    </source>
</evidence>
<name>A0A077ZT14_STYLE</name>
<feature type="region of interest" description="Disordered" evidence="2">
    <location>
        <begin position="67"/>
        <end position="195"/>
    </location>
</feature>
<reference evidence="3 4" key="1">
    <citation type="submission" date="2014-06" db="EMBL/GenBank/DDBJ databases">
        <authorList>
            <person name="Swart Estienne"/>
        </authorList>
    </citation>
    <scope>NUCLEOTIDE SEQUENCE [LARGE SCALE GENOMIC DNA]</scope>
    <source>
        <strain evidence="3 4">130c</strain>
    </source>
</reference>
<feature type="compositionally biased region" description="Polar residues" evidence="2">
    <location>
        <begin position="135"/>
        <end position="152"/>
    </location>
</feature>
<evidence type="ECO:0000313" key="3">
    <source>
        <dbReference type="EMBL" id="CDW72699.1"/>
    </source>
</evidence>
<feature type="compositionally biased region" description="Polar residues" evidence="2">
    <location>
        <begin position="160"/>
        <end position="170"/>
    </location>
</feature>
<accession>A0A077ZT14</accession>
<organism evidence="3 4">
    <name type="scientific">Stylonychia lemnae</name>
    <name type="common">Ciliate</name>
    <dbReference type="NCBI Taxonomy" id="5949"/>
    <lineage>
        <taxon>Eukaryota</taxon>
        <taxon>Sar</taxon>
        <taxon>Alveolata</taxon>
        <taxon>Ciliophora</taxon>
        <taxon>Intramacronucleata</taxon>
        <taxon>Spirotrichea</taxon>
        <taxon>Stichotrichia</taxon>
        <taxon>Sporadotrichida</taxon>
        <taxon>Oxytrichidae</taxon>
        <taxon>Stylonychinae</taxon>
        <taxon>Stylonychia</taxon>
    </lineage>
</organism>
<dbReference type="Proteomes" id="UP000039865">
    <property type="component" value="Unassembled WGS sequence"/>
</dbReference>
<keyword evidence="1" id="KW-0175">Coiled coil</keyword>
<feature type="coiled-coil region" evidence="1">
    <location>
        <begin position="262"/>
        <end position="355"/>
    </location>
</feature>
<feature type="compositionally biased region" description="Low complexity" evidence="2">
    <location>
        <begin position="119"/>
        <end position="134"/>
    </location>
</feature>
<dbReference type="EMBL" id="CCKQ01001589">
    <property type="protein sequence ID" value="CDW72699.1"/>
    <property type="molecule type" value="Genomic_DNA"/>
</dbReference>
<feature type="region of interest" description="Disordered" evidence="2">
    <location>
        <begin position="1421"/>
        <end position="1461"/>
    </location>
</feature>
<feature type="compositionally biased region" description="Low complexity" evidence="2">
    <location>
        <begin position="1471"/>
        <end position="1486"/>
    </location>
</feature>
<gene>
    <name evidence="3" type="primary">Contig3182.g3403</name>
    <name evidence="3" type="ORF">STYLEM_1663</name>
</gene>